<dbReference type="PANTHER" id="PTHR43968:SF6">
    <property type="entry name" value="GLUTATHIONE S-TRANSFERASE OMEGA"/>
    <property type="match status" value="1"/>
</dbReference>
<sequence length="253" mass="28558">MRLFTNWFSPFARKVALALEHKGIAYEAIDGLAHANHALLRRHNSRGEVPILIDGEVVISNSANILAYLEDAYPQPAILPFDAPARANARALERLFDTRVDPILVNCSLWTWATRSDNMPSGLKEAGQLDLDAALAETETLLAKKGAFSFGELPGLADFALWPHLAAIEPLGFQLDCSRYGRTAELLQQMRATELFQNDARRTRNFLKTMSADTHETTRIAWRGDRIEWLLSRGYHSWFLNEILSDRVLWPIS</sequence>
<dbReference type="PROSITE" id="PS50405">
    <property type="entry name" value="GST_CTER"/>
    <property type="match status" value="1"/>
</dbReference>
<feature type="domain" description="GST N-terminal" evidence="1">
    <location>
        <begin position="1"/>
        <end position="77"/>
    </location>
</feature>
<dbReference type="InterPro" id="IPR040079">
    <property type="entry name" value="Glutathione_S-Trfase"/>
</dbReference>
<dbReference type="Gene3D" id="3.40.30.10">
    <property type="entry name" value="Glutaredoxin"/>
    <property type="match status" value="1"/>
</dbReference>
<dbReference type="SFLD" id="SFLDS00019">
    <property type="entry name" value="Glutathione_Transferase_(cytos"/>
    <property type="match status" value="1"/>
</dbReference>
<comment type="caution">
    <text evidence="3">The sequence shown here is derived from an EMBL/GenBank/DDBJ whole genome shotgun (WGS) entry which is preliminary data.</text>
</comment>
<dbReference type="Pfam" id="PF13417">
    <property type="entry name" value="GST_N_3"/>
    <property type="match status" value="1"/>
</dbReference>
<evidence type="ECO:0000313" key="4">
    <source>
        <dbReference type="Proteomes" id="UP000471147"/>
    </source>
</evidence>
<dbReference type="SUPFAM" id="SSF47616">
    <property type="entry name" value="GST C-terminal domain-like"/>
    <property type="match status" value="1"/>
</dbReference>
<proteinExistence type="predicted"/>
<dbReference type="PROSITE" id="PS50404">
    <property type="entry name" value="GST_NTER"/>
    <property type="match status" value="1"/>
</dbReference>
<dbReference type="AlphaFoldDB" id="A0A6I4M5Y8"/>
<dbReference type="Gene3D" id="1.20.1050.10">
    <property type="match status" value="1"/>
</dbReference>
<dbReference type="OrthoDB" id="9782992at2"/>
<evidence type="ECO:0008006" key="5">
    <source>
        <dbReference type="Google" id="ProtNLM"/>
    </source>
</evidence>
<evidence type="ECO:0000313" key="3">
    <source>
        <dbReference type="EMBL" id="MVZ98068.1"/>
    </source>
</evidence>
<dbReference type="PANTHER" id="PTHR43968">
    <property type="match status" value="1"/>
</dbReference>
<reference evidence="3 4" key="1">
    <citation type="submission" date="2019-01" db="EMBL/GenBank/DDBJ databases">
        <title>Sphingorhabdus lacus sp.nov., isolated from an oligotrophic freshwater lake.</title>
        <authorList>
            <person name="Park M."/>
        </authorList>
    </citation>
    <scope>NUCLEOTIDE SEQUENCE [LARGE SCALE GENOMIC DNA]</scope>
    <source>
        <strain evidence="3 4">IMCC26285</strain>
    </source>
</reference>
<dbReference type="InterPro" id="IPR010987">
    <property type="entry name" value="Glutathione-S-Trfase_C-like"/>
</dbReference>
<protein>
    <recommendedName>
        <fullName evidence="5">Glutathione S-transferase family protein</fullName>
    </recommendedName>
</protein>
<dbReference type="EMBL" id="SDWJ01000002">
    <property type="protein sequence ID" value="MVZ98068.1"/>
    <property type="molecule type" value="Genomic_DNA"/>
</dbReference>
<dbReference type="InterPro" id="IPR036282">
    <property type="entry name" value="Glutathione-S-Trfase_C_sf"/>
</dbReference>
<evidence type="ECO:0000259" key="1">
    <source>
        <dbReference type="PROSITE" id="PS50404"/>
    </source>
</evidence>
<dbReference type="RefSeq" id="WP_160354026.1">
    <property type="nucleotide sequence ID" value="NZ_SDWJ01000002.1"/>
</dbReference>
<dbReference type="Proteomes" id="UP000471147">
    <property type="component" value="Unassembled WGS sequence"/>
</dbReference>
<dbReference type="GO" id="GO:0005737">
    <property type="term" value="C:cytoplasm"/>
    <property type="evidence" value="ECO:0007669"/>
    <property type="project" value="TreeGrafter"/>
</dbReference>
<gene>
    <name evidence="3" type="ORF">EUU23_10225</name>
</gene>
<dbReference type="InterPro" id="IPR036249">
    <property type="entry name" value="Thioredoxin-like_sf"/>
</dbReference>
<name>A0A6I4M5Y8_9SPHN</name>
<dbReference type="SFLD" id="SFLDG00358">
    <property type="entry name" value="Main_(cytGST)"/>
    <property type="match status" value="1"/>
</dbReference>
<feature type="domain" description="GST C-terminal" evidence="2">
    <location>
        <begin position="82"/>
        <end position="211"/>
    </location>
</feature>
<dbReference type="InterPro" id="IPR004045">
    <property type="entry name" value="Glutathione_S-Trfase_N"/>
</dbReference>
<organism evidence="3 4">
    <name type="scientific">Sphingorhabdus profundilacus</name>
    <dbReference type="NCBI Taxonomy" id="2509718"/>
    <lineage>
        <taxon>Bacteria</taxon>
        <taxon>Pseudomonadati</taxon>
        <taxon>Pseudomonadota</taxon>
        <taxon>Alphaproteobacteria</taxon>
        <taxon>Sphingomonadales</taxon>
        <taxon>Sphingomonadaceae</taxon>
        <taxon>Sphingorhabdus</taxon>
    </lineage>
</organism>
<evidence type="ECO:0000259" key="2">
    <source>
        <dbReference type="PROSITE" id="PS50405"/>
    </source>
</evidence>
<dbReference type="CDD" id="cd00570">
    <property type="entry name" value="GST_N_family"/>
    <property type="match status" value="1"/>
</dbReference>
<dbReference type="InterPro" id="IPR050983">
    <property type="entry name" value="GST_Omega/HSP26"/>
</dbReference>
<accession>A0A6I4M5Y8</accession>
<keyword evidence="4" id="KW-1185">Reference proteome</keyword>
<dbReference type="Pfam" id="PF13410">
    <property type="entry name" value="GST_C_2"/>
    <property type="match status" value="1"/>
</dbReference>
<dbReference type="SUPFAM" id="SSF52833">
    <property type="entry name" value="Thioredoxin-like"/>
    <property type="match status" value="1"/>
</dbReference>
<dbReference type="CDD" id="cd00299">
    <property type="entry name" value="GST_C_family"/>
    <property type="match status" value="1"/>
</dbReference>